<sequence length="69" mass="7906">MAIARKNWTPSKYSAVCSRHFRESDIIRTENIVLADGPVQNNIPLKYPKLKENAVPYIFPNLPSYLSKT</sequence>
<evidence type="ECO:0000256" key="2">
    <source>
        <dbReference type="ARBA" id="ARBA00022771"/>
    </source>
</evidence>
<dbReference type="SUPFAM" id="SSF57716">
    <property type="entry name" value="Glucocorticoid receptor-like (DNA-binding domain)"/>
    <property type="match status" value="1"/>
</dbReference>
<evidence type="ECO:0000256" key="5">
    <source>
        <dbReference type="PROSITE-ProRule" id="PRU00309"/>
    </source>
</evidence>
<organism evidence="7 8">
    <name type="scientific">Acanthoscelides obtectus</name>
    <name type="common">Bean weevil</name>
    <name type="synonym">Bruchus obtectus</name>
    <dbReference type="NCBI Taxonomy" id="200917"/>
    <lineage>
        <taxon>Eukaryota</taxon>
        <taxon>Metazoa</taxon>
        <taxon>Ecdysozoa</taxon>
        <taxon>Arthropoda</taxon>
        <taxon>Hexapoda</taxon>
        <taxon>Insecta</taxon>
        <taxon>Pterygota</taxon>
        <taxon>Neoptera</taxon>
        <taxon>Endopterygota</taxon>
        <taxon>Coleoptera</taxon>
        <taxon>Polyphaga</taxon>
        <taxon>Cucujiformia</taxon>
        <taxon>Chrysomeloidea</taxon>
        <taxon>Chrysomelidae</taxon>
        <taxon>Bruchinae</taxon>
        <taxon>Bruchini</taxon>
        <taxon>Acanthoscelides</taxon>
    </lineage>
</organism>
<evidence type="ECO:0000259" key="6">
    <source>
        <dbReference type="PROSITE" id="PS50950"/>
    </source>
</evidence>
<comment type="caution">
    <text evidence="7">The sequence shown here is derived from an EMBL/GenBank/DDBJ whole genome shotgun (WGS) entry which is preliminary data.</text>
</comment>
<dbReference type="GO" id="GO:0008270">
    <property type="term" value="F:zinc ion binding"/>
    <property type="evidence" value="ECO:0007669"/>
    <property type="project" value="UniProtKB-KW"/>
</dbReference>
<proteinExistence type="predicted"/>
<dbReference type="Proteomes" id="UP001152888">
    <property type="component" value="Unassembled WGS sequence"/>
</dbReference>
<accession>A0A9P0MGT1</accession>
<dbReference type="EMBL" id="CAKOFQ010008821">
    <property type="protein sequence ID" value="CAH2016120.1"/>
    <property type="molecule type" value="Genomic_DNA"/>
</dbReference>
<evidence type="ECO:0000256" key="1">
    <source>
        <dbReference type="ARBA" id="ARBA00022723"/>
    </source>
</evidence>
<feature type="domain" description="THAP-type" evidence="6">
    <location>
        <begin position="1"/>
        <end position="59"/>
    </location>
</feature>
<evidence type="ECO:0000256" key="3">
    <source>
        <dbReference type="ARBA" id="ARBA00022833"/>
    </source>
</evidence>
<evidence type="ECO:0000313" key="8">
    <source>
        <dbReference type="Proteomes" id="UP001152888"/>
    </source>
</evidence>
<keyword evidence="1" id="KW-0479">Metal-binding</keyword>
<protein>
    <recommendedName>
        <fullName evidence="6">THAP-type domain-containing protein</fullName>
    </recommendedName>
</protein>
<evidence type="ECO:0000313" key="7">
    <source>
        <dbReference type="EMBL" id="CAH2016120.1"/>
    </source>
</evidence>
<dbReference type="AlphaFoldDB" id="A0A9P0MGT1"/>
<dbReference type="GO" id="GO:0003677">
    <property type="term" value="F:DNA binding"/>
    <property type="evidence" value="ECO:0007669"/>
    <property type="project" value="UniProtKB-UniRule"/>
</dbReference>
<keyword evidence="4 5" id="KW-0238">DNA-binding</keyword>
<keyword evidence="8" id="KW-1185">Reference proteome</keyword>
<keyword evidence="3" id="KW-0862">Zinc</keyword>
<dbReference type="OrthoDB" id="6764673at2759"/>
<dbReference type="InterPro" id="IPR006612">
    <property type="entry name" value="THAP_Znf"/>
</dbReference>
<keyword evidence="2 5" id="KW-0863">Zinc-finger</keyword>
<reference evidence="7" key="1">
    <citation type="submission" date="2022-03" db="EMBL/GenBank/DDBJ databases">
        <authorList>
            <person name="Sayadi A."/>
        </authorList>
    </citation>
    <scope>NUCLEOTIDE SEQUENCE</scope>
</reference>
<dbReference type="PROSITE" id="PS50950">
    <property type="entry name" value="ZF_THAP"/>
    <property type="match status" value="1"/>
</dbReference>
<gene>
    <name evidence="7" type="ORF">ACAOBT_LOCUS35165</name>
</gene>
<evidence type="ECO:0000256" key="4">
    <source>
        <dbReference type="ARBA" id="ARBA00023125"/>
    </source>
</evidence>
<name>A0A9P0MGT1_ACAOB</name>
<dbReference type="Pfam" id="PF05485">
    <property type="entry name" value="THAP"/>
    <property type="match status" value="1"/>
</dbReference>